<dbReference type="UniPathway" id="UPA00031">
    <property type="reaction ID" value="UER00013"/>
</dbReference>
<comment type="similarity">
    <text evidence="2 8">Belongs to the PHP hydrolase family. HisK subfamily.</text>
</comment>
<evidence type="ECO:0000256" key="5">
    <source>
        <dbReference type="ARBA" id="ARBA00022801"/>
    </source>
</evidence>
<protein>
    <recommendedName>
        <fullName evidence="3 8">Histidinol-phosphatase</fullName>
        <shortName evidence="8">HolPase</shortName>
        <ecNumber evidence="3 8">3.1.3.15</ecNumber>
    </recommendedName>
</protein>
<evidence type="ECO:0000256" key="1">
    <source>
        <dbReference type="ARBA" id="ARBA00004970"/>
    </source>
</evidence>
<accession>A0A3D8JBH7</accession>
<dbReference type="OrthoDB" id="9775255at2"/>
<dbReference type="CDD" id="cd12110">
    <property type="entry name" value="PHP_HisPPase_Hisj_like"/>
    <property type="match status" value="1"/>
</dbReference>
<comment type="pathway">
    <text evidence="1 8">Amino-acid biosynthesis; L-histidine biosynthesis; L-histidine from 5-phospho-alpha-D-ribose 1-diphosphate: step 8/9.</text>
</comment>
<proteinExistence type="inferred from homology"/>
<dbReference type="Pfam" id="PF02811">
    <property type="entry name" value="PHP"/>
    <property type="match status" value="1"/>
</dbReference>
<organism evidence="10 11">
    <name type="scientific">Helicobacter anseris</name>
    <dbReference type="NCBI Taxonomy" id="375926"/>
    <lineage>
        <taxon>Bacteria</taxon>
        <taxon>Pseudomonadati</taxon>
        <taxon>Campylobacterota</taxon>
        <taxon>Epsilonproteobacteria</taxon>
        <taxon>Campylobacterales</taxon>
        <taxon>Helicobacteraceae</taxon>
        <taxon>Helicobacter</taxon>
    </lineage>
</organism>
<comment type="caution">
    <text evidence="10">The sequence shown here is derived from an EMBL/GenBank/DDBJ whole genome shotgun (WGS) entry which is preliminary data.</text>
</comment>
<dbReference type="GO" id="GO:0000105">
    <property type="term" value="P:L-histidine biosynthetic process"/>
    <property type="evidence" value="ECO:0007669"/>
    <property type="project" value="UniProtKB-UniRule"/>
</dbReference>
<dbReference type="EC" id="3.1.3.15" evidence="3 8"/>
<dbReference type="InterPro" id="IPR010140">
    <property type="entry name" value="Histidinol_P_phosphatase_HisJ"/>
</dbReference>
<keyword evidence="4 8" id="KW-0028">Amino-acid biosynthesis</keyword>
<sequence>MRVDLHNHTYRCNHATGMPEEYILRAIDKKIDIFGFSCHAPMNYDPKFRMGYEEFKDYCIDIQRLQAKFSNQIEILLALEMDFLPNHLDLLYEDLLKAPLDYLIGSIHFLDDWGFDNPEFIGEYKKRDMLECWREYLASLKQMITTGLFQIVGHMDLLKVFNHQPPKILENQIQEVLEAIKKQNMALEINASGLRKPVKEQYPSERIIAMAFEQKVPITFGSDAHSVEHIGFGYEQVIEIAKNIGYKEAVFFRKKRMFFYDF</sequence>
<evidence type="ECO:0000256" key="4">
    <source>
        <dbReference type="ARBA" id="ARBA00022605"/>
    </source>
</evidence>
<evidence type="ECO:0000256" key="3">
    <source>
        <dbReference type="ARBA" id="ARBA00013085"/>
    </source>
</evidence>
<dbReference type="InterPro" id="IPR004013">
    <property type="entry name" value="PHP_dom"/>
</dbReference>
<dbReference type="GO" id="GO:0004401">
    <property type="term" value="F:histidinol-phosphatase activity"/>
    <property type="evidence" value="ECO:0007669"/>
    <property type="project" value="UniProtKB-UniRule"/>
</dbReference>
<dbReference type="EMBL" id="NXLX01000003">
    <property type="protein sequence ID" value="RDU74251.1"/>
    <property type="molecule type" value="Genomic_DNA"/>
</dbReference>
<evidence type="ECO:0000256" key="7">
    <source>
        <dbReference type="ARBA" id="ARBA00049158"/>
    </source>
</evidence>
<evidence type="ECO:0000256" key="2">
    <source>
        <dbReference type="ARBA" id="ARBA00009152"/>
    </source>
</evidence>
<dbReference type="Gene3D" id="3.20.20.140">
    <property type="entry name" value="Metal-dependent hydrolases"/>
    <property type="match status" value="1"/>
</dbReference>
<evidence type="ECO:0000256" key="6">
    <source>
        <dbReference type="ARBA" id="ARBA00023102"/>
    </source>
</evidence>
<dbReference type="NCBIfam" id="NF005596">
    <property type="entry name" value="PRK07328.1"/>
    <property type="match status" value="1"/>
</dbReference>
<dbReference type="PANTHER" id="PTHR21039:SF0">
    <property type="entry name" value="HISTIDINOL-PHOSPHATASE"/>
    <property type="match status" value="1"/>
</dbReference>
<dbReference type="NCBIfam" id="TIGR01856">
    <property type="entry name" value="hisJ_fam"/>
    <property type="match status" value="1"/>
</dbReference>
<name>A0A3D8JBH7_9HELI</name>
<dbReference type="AlphaFoldDB" id="A0A3D8JBH7"/>
<keyword evidence="5 8" id="KW-0378">Hydrolase</keyword>
<feature type="domain" description="PHP" evidence="9">
    <location>
        <begin position="4"/>
        <end position="191"/>
    </location>
</feature>
<keyword evidence="6 8" id="KW-0368">Histidine biosynthesis</keyword>
<dbReference type="InterPro" id="IPR016195">
    <property type="entry name" value="Pol/histidinol_Pase-like"/>
</dbReference>
<dbReference type="RefSeq" id="WP_115578546.1">
    <property type="nucleotide sequence ID" value="NZ_NXLX01000003.1"/>
</dbReference>
<dbReference type="Proteomes" id="UP000256695">
    <property type="component" value="Unassembled WGS sequence"/>
</dbReference>
<dbReference type="GO" id="GO:0005737">
    <property type="term" value="C:cytoplasm"/>
    <property type="evidence" value="ECO:0007669"/>
    <property type="project" value="TreeGrafter"/>
</dbReference>
<gene>
    <name evidence="10" type="ORF">CQA57_01875</name>
</gene>
<reference evidence="10 11" key="1">
    <citation type="submission" date="2018-04" db="EMBL/GenBank/DDBJ databases">
        <title>Novel Campyloabacter and Helicobacter Species and Strains.</title>
        <authorList>
            <person name="Mannion A.J."/>
            <person name="Shen Z."/>
            <person name="Fox J.G."/>
        </authorList>
    </citation>
    <scope>NUCLEOTIDE SEQUENCE [LARGE SCALE GENOMIC DNA]</scope>
    <source>
        <strain evidence="10 11">MIT 04-9362</strain>
    </source>
</reference>
<evidence type="ECO:0000313" key="10">
    <source>
        <dbReference type="EMBL" id="RDU74251.1"/>
    </source>
</evidence>
<comment type="catalytic activity">
    <reaction evidence="7 8">
        <text>L-histidinol phosphate + H2O = L-histidinol + phosphate</text>
        <dbReference type="Rhea" id="RHEA:14465"/>
        <dbReference type="ChEBI" id="CHEBI:15377"/>
        <dbReference type="ChEBI" id="CHEBI:43474"/>
        <dbReference type="ChEBI" id="CHEBI:57699"/>
        <dbReference type="ChEBI" id="CHEBI:57980"/>
        <dbReference type="EC" id="3.1.3.15"/>
    </reaction>
</comment>
<evidence type="ECO:0000259" key="9">
    <source>
        <dbReference type="Pfam" id="PF02811"/>
    </source>
</evidence>
<dbReference type="PANTHER" id="PTHR21039">
    <property type="entry name" value="HISTIDINOL PHOSPHATASE-RELATED"/>
    <property type="match status" value="1"/>
</dbReference>
<dbReference type="SUPFAM" id="SSF89550">
    <property type="entry name" value="PHP domain-like"/>
    <property type="match status" value="1"/>
</dbReference>
<evidence type="ECO:0000313" key="11">
    <source>
        <dbReference type="Proteomes" id="UP000256695"/>
    </source>
</evidence>
<keyword evidence="11" id="KW-1185">Reference proteome</keyword>
<evidence type="ECO:0000256" key="8">
    <source>
        <dbReference type="RuleBase" id="RU366003"/>
    </source>
</evidence>